<accession>A0AAN8VK58</accession>
<dbReference type="InterPro" id="IPR001251">
    <property type="entry name" value="CRAL-TRIO_dom"/>
</dbReference>
<feature type="region of interest" description="Disordered" evidence="6">
    <location>
        <begin position="405"/>
        <end position="473"/>
    </location>
</feature>
<dbReference type="SMART" id="SM01100">
    <property type="entry name" value="CRAL_TRIO_N"/>
    <property type="match status" value="1"/>
</dbReference>
<sequence>MGNLKLGDFFLPNQSKESEFNAEQTKHMSTERNSQIVVSGGGERSYHSASPENQWQKVKGKLLYPPIECHFSLPTAERKPSSRLSLSVLKRRFKRSETLETIPHGAYDPIDDAHGHVRSLRQSLLSEGLLDRKHNDYHTLLRFLRMRDLDVQAAKDAFLKFFKWREEFGVDSISKDLKFDEIGDVKKCYPHGFHGVDRYGRPVYIERIGMINLDALMRVTSSDIFVKYHVLEQEKTTKTRYPACSIAAKRHVASTTSVIDVKGVGIHNFSRPAWYLFMEIQKIDNHYYPETLNQLFIVNAGPGFGALWMALSAFLGQRTLAKIQVLGSNYRRKLLKAIEPRLGILFDPALFSLIHHFSNLPSFLGGTCTCSDDGGCLMSDKGPWNNPEIQEMLQVTLASVPAIFGSEEERENGETSGTASEDDMSNIMLEGGISDQSTSDPKKFKQSMQMKSVNKPASSKIQAYNSALQETKT</sequence>
<evidence type="ECO:0000313" key="8">
    <source>
        <dbReference type="EMBL" id="KAK6935184.1"/>
    </source>
</evidence>
<feature type="compositionally biased region" description="Polar residues" evidence="6">
    <location>
        <begin position="446"/>
        <end position="473"/>
    </location>
</feature>
<evidence type="ECO:0000313" key="9">
    <source>
        <dbReference type="Proteomes" id="UP001370490"/>
    </source>
</evidence>
<dbReference type="GO" id="GO:0005886">
    <property type="term" value="C:plasma membrane"/>
    <property type="evidence" value="ECO:0007669"/>
    <property type="project" value="UniProtKB-SubCell"/>
</dbReference>
<dbReference type="GO" id="GO:0015031">
    <property type="term" value="P:protein transport"/>
    <property type="evidence" value="ECO:0007669"/>
    <property type="project" value="UniProtKB-KW"/>
</dbReference>
<dbReference type="InterPro" id="IPR051026">
    <property type="entry name" value="PI/PC_transfer"/>
</dbReference>
<dbReference type="InterPro" id="IPR036273">
    <property type="entry name" value="CRAL/TRIO_N_dom_sf"/>
</dbReference>
<evidence type="ECO:0000256" key="2">
    <source>
        <dbReference type="ARBA" id="ARBA00004395"/>
    </source>
</evidence>
<dbReference type="InterPro" id="IPR011074">
    <property type="entry name" value="CRAL/TRIO_N_dom"/>
</dbReference>
<gene>
    <name evidence="8" type="ORF">RJ641_035339</name>
</gene>
<comment type="caution">
    <text evidence="8">The sequence shown here is derived from an EMBL/GenBank/DDBJ whole genome shotgun (WGS) entry which is preliminary data.</text>
</comment>
<dbReference type="PROSITE" id="PS50191">
    <property type="entry name" value="CRAL_TRIO"/>
    <property type="match status" value="1"/>
</dbReference>
<reference evidence="8 9" key="1">
    <citation type="submission" date="2023-12" db="EMBL/GenBank/DDBJ databases">
        <title>A high-quality genome assembly for Dillenia turbinata (Dilleniales).</title>
        <authorList>
            <person name="Chanderbali A."/>
        </authorList>
    </citation>
    <scope>NUCLEOTIDE SEQUENCE [LARGE SCALE GENOMIC DNA]</scope>
    <source>
        <strain evidence="8">LSX21</strain>
        <tissue evidence="8">Leaf</tissue>
    </source>
</reference>
<dbReference type="Pfam" id="PF00650">
    <property type="entry name" value="CRAL_TRIO"/>
    <property type="match status" value="1"/>
</dbReference>
<dbReference type="CDD" id="cd00170">
    <property type="entry name" value="SEC14"/>
    <property type="match status" value="1"/>
</dbReference>
<dbReference type="Proteomes" id="UP001370490">
    <property type="component" value="Unassembled WGS sequence"/>
</dbReference>
<evidence type="ECO:0000256" key="3">
    <source>
        <dbReference type="ARBA" id="ARBA00022927"/>
    </source>
</evidence>
<evidence type="ECO:0000256" key="1">
    <source>
        <dbReference type="ARBA" id="ARBA00004202"/>
    </source>
</evidence>
<dbReference type="GO" id="GO:0000139">
    <property type="term" value="C:Golgi membrane"/>
    <property type="evidence" value="ECO:0007669"/>
    <property type="project" value="UniProtKB-SubCell"/>
</dbReference>
<keyword evidence="3" id="KW-0653">Protein transport</keyword>
<evidence type="ECO:0000256" key="4">
    <source>
        <dbReference type="ARBA" id="ARBA00023034"/>
    </source>
</evidence>
<organism evidence="8 9">
    <name type="scientific">Dillenia turbinata</name>
    <dbReference type="NCBI Taxonomy" id="194707"/>
    <lineage>
        <taxon>Eukaryota</taxon>
        <taxon>Viridiplantae</taxon>
        <taxon>Streptophyta</taxon>
        <taxon>Embryophyta</taxon>
        <taxon>Tracheophyta</taxon>
        <taxon>Spermatophyta</taxon>
        <taxon>Magnoliopsida</taxon>
        <taxon>eudicotyledons</taxon>
        <taxon>Gunneridae</taxon>
        <taxon>Pentapetalae</taxon>
        <taxon>Dilleniales</taxon>
        <taxon>Dilleniaceae</taxon>
        <taxon>Dillenia</taxon>
    </lineage>
</organism>
<feature type="domain" description="CRAL-TRIO" evidence="7">
    <location>
        <begin position="181"/>
        <end position="372"/>
    </location>
</feature>
<dbReference type="EMBL" id="JBAMMX010000008">
    <property type="protein sequence ID" value="KAK6935184.1"/>
    <property type="molecule type" value="Genomic_DNA"/>
</dbReference>
<dbReference type="SUPFAM" id="SSF46938">
    <property type="entry name" value="CRAL/TRIO N-terminal domain"/>
    <property type="match status" value="1"/>
</dbReference>
<protein>
    <submittedName>
        <fullName evidence="8">CRAL-TRIO lipid binding domain</fullName>
    </submittedName>
</protein>
<dbReference type="InterPro" id="IPR036865">
    <property type="entry name" value="CRAL-TRIO_dom_sf"/>
</dbReference>
<keyword evidence="3" id="KW-0813">Transport</keyword>
<name>A0AAN8VK58_9MAGN</name>
<comment type="subcellular location">
    <subcellularLocation>
        <location evidence="1">Cell membrane</location>
        <topology evidence="1">Peripheral membrane protein</topology>
    </subcellularLocation>
    <subcellularLocation>
        <location evidence="2">Golgi apparatus membrane</location>
        <topology evidence="2">Peripheral membrane protein</topology>
    </subcellularLocation>
</comment>
<evidence type="ECO:0000256" key="6">
    <source>
        <dbReference type="SAM" id="MobiDB-lite"/>
    </source>
</evidence>
<keyword evidence="9" id="KW-1185">Reference proteome</keyword>
<feature type="non-terminal residue" evidence="8">
    <location>
        <position position="473"/>
    </location>
</feature>
<dbReference type="Gene3D" id="1.10.8.20">
    <property type="entry name" value="N-terminal domain of phosphatidylinositol transfer protein sec14p"/>
    <property type="match status" value="1"/>
</dbReference>
<dbReference type="Gene3D" id="3.40.525.10">
    <property type="entry name" value="CRAL-TRIO lipid binding domain"/>
    <property type="match status" value="1"/>
</dbReference>
<dbReference type="PANTHER" id="PTHR45657:SF50">
    <property type="entry name" value="PHOSPHATIDYLINOSITOL_PHOSPHATIDYLCHOLINE TRANSFER PROTEIN SFH11"/>
    <property type="match status" value="1"/>
</dbReference>
<proteinExistence type="inferred from homology"/>
<comment type="similarity">
    <text evidence="5">Belongs to the SFH family.</text>
</comment>
<dbReference type="SUPFAM" id="SSF52087">
    <property type="entry name" value="CRAL/TRIO domain"/>
    <property type="match status" value="1"/>
</dbReference>
<dbReference type="SMART" id="SM00516">
    <property type="entry name" value="SEC14"/>
    <property type="match status" value="1"/>
</dbReference>
<keyword evidence="4" id="KW-0333">Golgi apparatus</keyword>
<evidence type="ECO:0000256" key="5">
    <source>
        <dbReference type="ARBA" id="ARBA00038020"/>
    </source>
</evidence>
<evidence type="ECO:0000259" key="7">
    <source>
        <dbReference type="PROSITE" id="PS50191"/>
    </source>
</evidence>
<dbReference type="PANTHER" id="PTHR45657">
    <property type="entry name" value="CRAL-TRIO DOMAIN-CONTAINING PROTEIN YKL091C-RELATED"/>
    <property type="match status" value="1"/>
</dbReference>
<dbReference type="AlphaFoldDB" id="A0AAN8VK58"/>